<dbReference type="NCBIfam" id="TIGR01350">
    <property type="entry name" value="lipoamide_DH"/>
    <property type="match status" value="1"/>
</dbReference>
<dbReference type="PANTHER" id="PTHR22912">
    <property type="entry name" value="DISULFIDE OXIDOREDUCTASE"/>
    <property type="match status" value="1"/>
</dbReference>
<dbReference type="GO" id="GO:0045252">
    <property type="term" value="C:oxoglutarate dehydrogenase complex"/>
    <property type="evidence" value="ECO:0007669"/>
    <property type="project" value="TreeGrafter"/>
</dbReference>
<dbReference type="SUPFAM" id="SSF48371">
    <property type="entry name" value="ARM repeat"/>
    <property type="match status" value="1"/>
</dbReference>
<feature type="region of interest" description="Disordered" evidence="10">
    <location>
        <begin position="1"/>
        <end position="125"/>
    </location>
</feature>
<protein>
    <recommendedName>
        <fullName evidence="2 9">Dihydrolipoyl dehydrogenase</fullName>
        <ecNumber evidence="2 9">1.8.1.4</ecNumber>
    </recommendedName>
</protein>
<comment type="caution">
    <text evidence="12">The sequence shown here is derived from an EMBL/GenBank/DDBJ whole genome shotgun (WGS) entry which is preliminary data.</text>
</comment>
<dbReference type="Gene3D" id="1.25.40.180">
    <property type="match status" value="1"/>
</dbReference>
<dbReference type="SMART" id="SM00543">
    <property type="entry name" value="MIF4G"/>
    <property type="match status" value="1"/>
</dbReference>
<evidence type="ECO:0000256" key="6">
    <source>
        <dbReference type="ARBA" id="ARBA00023027"/>
    </source>
</evidence>
<keyword evidence="7" id="KW-1015">Disulfide bond</keyword>
<comment type="miscellaneous">
    <text evidence="9">The active site is a redox-active disulfide bond.</text>
</comment>
<dbReference type="PANTHER" id="PTHR22912:SF151">
    <property type="entry name" value="DIHYDROLIPOYL DEHYDROGENASE, MITOCHONDRIAL"/>
    <property type="match status" value="1"/>
</dbReference>
<dbReference type="Proteomes" id="UP001303760">
    <property type="component" value="Unassembled WGS sequence"/>
</dbReference>
<keyword evidence="3 9" id="KW-0285">Flavoprotein</keyword>
<dbReference type="EMBL" id="MU860164">
    <property type="protein sequence ID" value="KAK4236948.1"/>
    <property type="molecule type" value="Genomic_DNA"/>
</dbReference>
<dbReference type="GO" id="GO:0045254">
    <property type="term" value="C:pyruvate dehydrogenase complex"/>
    <property type="evidence" value="ECO:0007669"/>
    <property type="project" value="UniProtKB-ARBA"/>
</dbReference>
<evidence type="ECO:0000256" key="5">
    <source>
        <dbReference type="ARBA" id="ARBA00023002"/>
    </source>
</evidence>
<dbReference type="FunFam" id="3.50.50.60:FF:000025">
    <property type="entry name" value="Dihydrolipoyl dehydrogenase"/>
    <property type="match status" value="1"/>
</dbReference>
<feature type="region of interest" description="Disordered" evidence="10">
    <location>
        <begin position="155"/>
        <end position="282"/>
    </location>
</feature>
<dbReference type="Pfam" id="PF02847">
    <property type="entry name" value="MA3"/>
    <property type="match status" value="1"/>
</dbReference>
<accession>A0AAN7C9N8</accession>
<dbReference type="FunFam" id="1.25.40.180:FF:000050">
    <property type="entry name" value="Nuclear protein (Sgd1), putative"/>
    <property type="match status" value="1"/>
</dbReference>
<dbReference type="InterPro" id="IPR016024">
    <property type="entry name" value="ARM-type_fold"/>
</dbReference>
<comment type="similarity">
    <text evidence="1 9">Belongs to the class-I pyridine nucleotide-disulfide oxidoreductase family.</text>
</comment>
<dbReference type="InterPro" id="IPR012999">
    <property type="entry name" value="Pyr_OxRdtase_I_AS"/>
</dbReference>
<dbReference type="InterPro" id="IPR003890">
    <property type="entry name" value="MIF4G-like_typ-3"/>
</dbReference>
<evidence type="ECO:0000256" key="9">
    <source>
        <dbReference type="RuleBase" id="RU003692"/>
    </source>
</evidence>
<evidence type="ECO:0000256" key="3">
    <source>
        <dbReference type="ARBA" id="ARBA00022630"/>
    </source>
</evidence>
<reference evidence="12" key="2">
    <citation type="submission" date="2023-05" db="EMBL/GenBank/DDBJ databases">
        <authorList>
            <consortium name="Lawrence Berkeley National Laboratory"/>
            <person name="Steindorff A."/>
            <person name="Hensen N."/>
            <person name="Bonometti L."/>
            <person name="Westerberg I."/>
            <person name="Brannstrom I.O."/>
            <person name="Guillou S."/>
            <person name="Cros-Aarteil S."/>
            <person name="Calhoun S."/>
            <person name="Haridas S."/>
            <person name="Kuo A."/>
            <person name="Mondo S."/>
            <person name="Pangilinan J."/>
            <person name="Riley R."/>
            <person name="Labutti K."/>
            <person name="Andreopoulos B."/>
            <person name="Lipzen A."/>
            <person name="Chen C."/>
            <person name="Yanf M."/>
            <person name="Daum C."/>
            <person name="Ng V."/>
            <person name="Clum A."/>
            <person name="Ohm R."/>
            <person name="Martin F."/>
            <person name="Silar P."/>
            <person name="Natvig D."/>
            <person name="Lalanne C."/>
            <person name="Gautier V."/>
            <person name="Ament-Velasquez S.L."/>
            <person name="Kruys A."/>
            <person name="Hutchinson M.I."/>
            <person name="Powell A.J."/>
            <person name="Barry K."/>
            <person name="Miller A.N."/>
            <person name="Grigoriev I.V."/>
            <person name="Debuchy R."/>
            <person name="Gladieux P."/>
            <person name="Thoren M.H."/>
            <person name="Johannesson H."/>
        </authorList>
    </citation>
    <scope>NUCLEOTIDE SEQUENCE</scope>
    <source>
        <strain evidence="12">CBS 532.94</strain>
    </source>
</reference>
<evidence type="ECO:0000256" key="4">
    <source>
        <dbReference type="ARBA" id="ARBA00022827"/>
    </source>
</evidence>
<keyword evidence="13" id="KW-1185">Reference proteome</keyword>
<keyword evidence="4 9" id="KW-0274">FAD</keyword>
<dbReference type="SUPFAM" id="SSF55424">
    <property type="entry name" value="FAD/NAD-linked reductases, dimerisation (C-terminal) domain"/>
    <property type="match status" value="1"/>
</dbReference>
<evidence type="ECO:0000256" key="10">
    <source>
        <dbReference type="SAM" id="MobiDB-lite"/>
    </source>
</evidence>
<dbReference type="GO" id="GO:0006103">
    <property type="term" value="P:2-oxoglutarate metabolic process"/>
    <property type="evidence" value="ECO:0007669"/>
    <property type="project" value="TreeGrafter"/>
</dbReference>
<evidence type="ECO:0000313" key="13">
    <source>
        <dbReference type="Proteomes" id="UP001303760"/>
    </source>
</evidence>
<dbReference type="PRINTS" id="PR00368">
    <property type="entry name" value="FADPNR"/>
</dbReference>
<dbReference type="PROSITE" id="PS00076">
    <property type="entry name" value="PYRIDINE_REDOX_1"/>
    <property type="match status" value="1"/>
</dbReference>
<dbReference type="EC" id="1.8.1.4" evidence="2 9"/>
<evidence type="ECO:0000259" key="11">
    <source>
        <dbReference type="PROSITE" id="PS51366"/>
    </source>
</evidence>
<dbReference type="GO" id="GO:0050660">
    <property type="term" value="F:flavin adenine dinucleotide binding"/>
    <property type="evidence" value="ECO:0007669"/>
    <property type="project" value="InterPro"/>
</dbReference>
<dbReference type="PRINTS" id="PR00411">
    <property type="entry name" value="PNDRDTASEI"/>
</dbReference>
<organism evidence="12 13">
    <name type="scientific">Achaetomium macrosporum</name>
    <dbReference type="NCBI Taxonomy" id="79813"/>
    <lineage>
        <taxon>Eukaryota</taxon>
        <taxon>Fungi</taxon>
        <taxon>Dikarya</taxon>
        <taxon>Ascomycota</taxon>
        <taxon>Pezizomycotina</taxon>
        <taxon>Sordariomycetes</taxon>
        <taxon>Sordariomycetidae</taxon>
        <taxon>Sordariales</taxon>
        <taxon>Chaetomiaceae</taxon>
        <taxon>Achaetomium</taxon>
    </lineage>
</organism>
<dbReference type="GO" id="GO:0003723">
    <property type="term" value="F:RNA binding"/>
    <property type="evidence" value="ECO:0007669"/>
    <property type="project" value="InterPro"/>
</dbReference>
<evidence type="ECO:0000256" key="1">
    <source>
        <dbReference type="ARBA" id="ARBA00007532"/>
    </source>
</evidence>
<dbReference type="InterPro" id="IPR004099">
    <property type="entry name" value="Pyr_nucl-diS_OxRdtase_dimer"/>
</dbReference>
<dbReference type="Pfam" id="PF07992">
    <property type="entry name" value="Pyr_redox_2"/>
    <property type="match status" value="1"/>
</dbReference>
<dbReference type="SMART" id="SM00544">
    <property type="entry name" value="MA3"/>
    <property type="match status" value="1"/>
</dbReference>
<comment type="catalytic activity">
    <reaction evidence="9">
        <text>N(6)-[(R)-dihydrolipoyl]-L-lysyl-[protein] + NAD(+) = N(6)-[(R)-lipoyl]-L-lysyl-[protein] + NADH + H(+)</text>
        <dbReference type="Rhea" id="RHEA:15045"/>
        <dbReference type="Rhea" id="RHEA-COMP:10474"/>
        <dbReference type="Rhea" id="RHEA-COMP:10475"/>
        <dbReference type="ChEBI" id="CHEBI:15378"/>
        <dbReference type="ChEBI" id="CHEBI:57540"/>
        <dbReference type="ChEBI" id="CHEBI:57945"/>
        <dbReference type="ChEBI" id="CHEBI:83099"/>
        <dbReference type="ChEBI" id="CHEBI:83100"/>
        <dbReference type="EC" id="1.8.1.4"/>
    </reaction>
</comment>
<feature type="compositionally biased region" description="Acidic residues" evidence="10">
    <location>
        <begin position="209"/>
        <end position="256"/>
    </location>
</feature>
<dbReference type="Pfam" id="PF02852">
    <property type="entry name" value="Pyr_redox_dim"/>
    <property type="match status" value="1"/>
</dbReference>
<dbReference type="GO" id="GO:0004148">
    <property type="term" value="F:dihydrolipoyl dehydrogenase (NADH) activity"/>
    <property type="evidence" value="ECO:0007669"/>
    <property type="project" value="UniProtKB-EC"/>
</dbReference>
<dbReference type="FunFam" id="3.30.390.30:FF:000001">
    <property type="entry name" value="Dihydrolipoyl dehydrogenase"/>
    <property type="match status" value="1"/>
</dbReference>
<dbReference type="InterPro" id="IPR003891">
    <property type="entry name" value="Initiation_fac_eIF4g_MI"/>
</dbReference>
<comment type="cofactor">
    <cofactor evidence="9">
        <name>FAD</name>
        <dbReference type="ChEBI" id="CHEBI:57692"/>
    </cofactor>
    <text evidence="9">Binds 1 FAD per subunit.</text>
</comment>
<dbReference type="Gene3D" id="3.50.50.60">
    <property type="entry name" value="FAD/NAD(P)-binding domain"/>
    <property type="match status" value="2"/>
</dbReference>
<dbReference type="Pfam" id="PF02854">
    <property type="entry name" value="MIF4G"/>
    <property type="match status" value="1"/>
</dbReference>
<feature type="compositionally biased region" description="Acidic residues" evidence="10">
    <location>
        <begin position="67"/>
        <end position="114"/>
    </location>
</feature>
<dbReference type="InterPro" id="IPR016156">
    <property type="entry name" value="FAD/NAD-linked_Rdtase_dimer_sf"/>
</dbReference>
<dbReference type="AlphaFoldDB" id="A0AAN7C9N8"/>
<dbReference type="InterPro" id="IPR036188">
    <property type="entry name" value="FAD/NAD-bd_sf"/>
</dbReference>
<evidence type="ECO:0000256" key="2">
    <source>
        <dbReference type="ARBA" id="ARBA00012608"/>
    </source>
</evidence>
<evidence type="ECO:0000256" key="8">
    <source>
        <dbReference type="ARBA" id="ARBA00023284"/>
    </source>
</evidence>
<keyword evidence="6 9" id="KW-0520">NAD</keyword>
<dbReference type="InterPro" id="IPR006258">
    <property type="entry name" value="Lipoamide_DH"/>
</dbReference>
<name>A0AAN7C9N8_9PEZI</name>
<dbReference type="PROSITE" id="PS51366">
    <property type="entry name" value="MI"/>
    <property type="match status" value="1"/>
</dbReference>
<dbReference type="GO" id="GO:0005759">
    <property type="term" value="C:mitochondrial matrix"/>
    <property type="evidence" value="ECO:0007669"/>
    <property type="project" value="UniProtKB-ARBA"/>
</dbReference>
<evidence type="ECO:0000256" key="7">
    <source>
        <dbReference type="ARBA" id="ARBA00023157"/>
    </source>
</evidence>
<sequence length="1261" mass="138891">MPAPKLKKPSLPLHLLKELGAADHTERAGPNRNANPPQGAEKVSGARNGPVNAGPKSILKNTRREPVEDDEDLDNLEGDMGDEEDGEDLLSDGVLDEGSEDDESEDGGLDDDVMDTAPKRKLPKTVKEKLARDDAEIAELERKLGLWNRKKLPQSFRDDGLGDLLDGLGGGLDGEKQEKRKRKAEAVEWLAQKRRKAEAALAARKQPEPDLDESGEDTEEIHEQGEDMDNFDEDDLTDAESEEDELDDDDMGEDNMEESRNDFEEPPHKRVRQPPKYVPPSLPRIRRRTQGLVNRITESNMLSILADIEKLYREYPRQHVTSSLVELLLIQVCDPTSLPDTLLILTAGFATAAYMVLGTDFGGQLIQEVVSRFEKYYEEAKVAALERPDVPKQTSNLITFISELYTFQLIGHNLVFDYIRMLLASLSELNAELLLRVVRMCGPTLRQDDPMALKDIVSLIPPAVAKAGEKNLTVRTKFMIDTITDLKNNKMKAGAGASAVISEHITRMKKLLGQLKSRKLKSTEPMRVGLKDIQDADQKGKWWLVGASWSGRSAGDMGTEKPTITEQEDSDDESIVPGDVDQGPELAELAREQGMNTEVRRSIFVSIMSAMDYQDAYFRILKLRLNKERQREIPNVIIRCVGAEQHYNPYYTLVAKSLCSEQREVRWAFQASLWKLFGRMGETGFDEDEVEDDEEDEAIAMRRIVNTAKMFGALVAGSSLGLVVLKRLNLLYLQKKTRDFIEVMLVTVLLECQGSEQPNETIAKVFGTVDAAPDLARGLQYFLKKVIRKSDLAGEARDLVIIGGGVAGYVAAIKAGQEGMKVTCIEKRGALGGTCLNVGCIPSKSLLNNSHLYHQILHDTKHRGIEVGDVKLNLKQLMKAKEQSVSGLTKGVEFLFKKNGVEYIKGTGSFQDEHTVKVQLNDGGETSVVGKNILIATGSEVTPFPGLEIDEKTVISSTGAIALEKVPEKMLVIGGGIIGLEMASVWSRLGSKVTVVEFLEQIGGPGMDTEIAKNIQKILKKQGINFKTGTKVVNGDKTSDGVKINVDSAKGGKPETLDADVVLVAIGRRPYTAGLGLENIGLELDERGRVIIDSEYRTKIPHIRCVGDVTFGPMLAHKAEEEAVAVVEYIKKGYGHVNYGCIPAVMYTFPEVAWVGQSEQDLKKAGIPYRVGTFPFSANSRAKTNLDTDGMVKMLADPETDRLLGIHIIGPNAGEMIAEGTLALEYGASSEDIARTCHAHPTLAEAFKEAAMATYSKPIHF</sequence>
<evidence type="ECO:0000313" key="12">
    <source>
        <dbReference type="EMBL" id="KAK4236948.1"/>
    </source>
</evidence>
<feature type="compositionally biased region" description="Basic and acidic residues" evidence="10">
    <location>
        <begin position="15"/>
        <end position="29"/>
    </location>
</feature>
<reference evidence="12" key="1">
    <citation type="journal article" date="2023" name="Mol. Phylogenet. Evol.">
        <title>Genome-scale phylogeny and comparative genomics of the fungal order Sordariales.</title>
        <authorList>
            <person name="Hensen N."/>
            <person name="Bonometti L."/>
            <person name="Westerberg I."/>
            <person name="Brannstrom I.O."/>
            <person name="Guillou S."/>
            <person name="Cros-Aarteil S."/>
            <person name="Calhoun S."/>
            <person name="Haridas S."/>
            <person name="Kuo A."/>
            <person name="Mondo S."/>
            <person name="Pangilinan J."/>
            <person name="Riley R."/>
            <person name="LaButti K."/>
            <person name="Andreopoulos B."/>
            <person name="Lipzen A."/>
            <person name="Chen C."/>
            <person name="Yan M."/>
            <person name="Daum C."/>
            <person name="Ng V."/>
            <person name="Clum A."/>
            <person name="Steindorff A."/>
            <person name="Ohm R.A."/>
            <person name="Martin F."/>
            <person name="Silar P."/>
            <person name="Natvig D.O."/>
            <person name="Lalanne C."/>
            <person name="Gautier V."/>
            <person name="Ament-Velasquez S.L."/>
            <person name="Kruys A."/>
            <person name="Hutchinson M.I."/>
            <person name="Powell A.J."/>
            <person name="Barry K."/>
            <person name="Miller A.N."/>
            <person name="Grigoriev I.V."/>
            <person name="Debuchy R."/>
            <person name="Gladieux P."/>
            <person name="Hiltunen Thoren M."/>
            <person name="Johannesson H."/>
        </authorList>
    </citation>
    <scope>NUCLEOTIDE SEQUENCE</scope>
    <source>
        <strain evidence="12">CBS 532.94</strain>
    </source>
</reference>
<feature type="region of interest" description="Disordered" evidence="10">
    <location>
        <begin position="553"/>
        <end position="577"/>
    </location>
</feature>
<feature type="domain" description="MI" evidence="11">
    <location>
        <begin position="598"/>
        <end position="730"/>
    </location>
</feature>
<dbReference type="GO" id="GO:0045333">
    <property type="term" value="P:cellular respiration"/>
    <property type="evidence" value="ECO:0007669"/>
    <property type="project" value="UniProtKB-ARBA"/>
</dbReference>
<keyword evidence="8 9" id="KW-0676">Redox-active center</keyword>
<keyword evidence="5 9" id="KW-0560">Oxidoreductase</keyword>
<gene>
    <name evidence="12" type="ORF">C8A03DRAFT_45149</name>
</gene>
<dbReference type="InterPro" id="IPR050151">
    <property type="entry name" value="Class-I_Pyr_Nuc-Dis_Oxidored"/>
</dbReference>
<dbReference type="InterPro" id="IPR023753">
    <property type="entry name" value="FAD/NAD-binding_dom"/>
</dbReference>
<dbReference type="Gene3D" id="3.30.390.30">
    <property type="match status" value="1"/>
</dbReference>
<proteinExistence type="inferred from homology"/>
<feature type="compositionally biased region" description="Basic and acidic residues" evidence="10">
    <location>
        <begin position="257"/>
        <end position="268"/>
    </location>
</feature>
<dbReference type="SUPFAM" id="SSF51905">
    <property type="entry name" value="FAD/NAD(P)-binding domain"/>
    <property type="match status" value="1"/>
</dbReference>